<proteinExistence type="predicted"/>
<dbReference type="RefSeq" id="XP_018477054.1">
    <property type="nucleotide sequence ID" value="XM_018621552.2"/>
</dbReference>
<evidence type="ECO:0000313" key="2">
    <source>
        <dbReference type="Proteomes" id="UP000504610"/>
    </source>
</evidence>
<feature type="region of interest" description="Disordered" evidence="1">
    <location>
        <begin position="187"/>
        <end position="216"/>
    </location>
</feature>
<organism evidence="2 3">
    <name type="scientific">Raphanus sativus</name>
    <name type="common">Radish</name>
    <name type="synonym">Raphanus raphanistrum var. sativus</name>
    <dbReference type="NCBI Taxonomy" id="3726"/>
    <lineage>
        <taxon>Eukaryota</taxon>
        <taxon>Viridiplantae</taxon>
        <taxon>Streptophyta</taxon>
        <taxon>Embryophyta</taxon>
        <taxon>Tracheophyta</taxon>
        <taxon>Spermatophyta</taxon>
        <taxon>Magnoliopsida</taxon>
        <taxon>eudicotyledons</taxon>
        <taxon>Gunneridae</taxon>
        <taxon>Pentapetalae</taxon>
        <taxon>rosids</taxon>
        <taxon>malvids</taxon>
        <taxon>Brassicales</taxon>
        <taxon>Brassicaceae</taxon>
        <taxon>Brassiceae</taxon>
        <taxon>Raphanus</taxon>
    </lineage>
</organism>
<dbReference type="AlphaFoldDB" id="A0A6J0MY59"/>
<dbReference type="OrthoDB" id="1077242at2759"/>
<dbReference type="PANTHER" id="PTHR45023:SF4">
    <property type="entry name" value="GLYCINE-RICH PROTEIN-RELATED"/>
    <property type="match status" value="1"/>
</dbReference>
<dbReference type="PANTHER" id="PTHR45023">
    <property type="match status" value="1"/>
</dbReference>
<sequence length="315" mass="35837">MDSRNPLNPDSQSPSLVGLLNSQNFPYESYQDSVNFGASEIPPFSSQQTDTPLAFRERKEWKPADDEVIISAWINTSKDPIVGNSQNSGTFWARVGDYYAASPHGRAQGEGREHLNIKQRWHKINDFTNKFCAAHAAAERQISSGQSDHDVLKLAHDIYYTNNNKKFTLEHAWCLLRYEQKWLSLNTPKPSGSSKRKACETPSESSNTTAADHEVRPEGLVSMGRYSYSQPSLSDDYGDTGDSMYSETEELIRRDQEELIRRDQEELILQYGETAQYPPQPEVEFGFPQTCYCDGEPLLTTSYTRNDPGRRFYTC</sequence>
<dbReference type="Proteomes" id="UP000504610">
    <property type="component" value="Chromosome 1"/>
</dbReference>
<keyword evidence="2" id="KW-1185">Reference proteome</keyword>
<reference evidence="2" key="1">
    <citation type="journal article" date="2019" name="Database">
        <title>The radish genome database (RadishGD): an integrated information resource for radish genomics.</title>
        <authorList>
            <person name="Yu H.J."/>
            <person name="Baek S."/>
            <person name="Lee Y.J."/>
            <person name="Cho A."/>
            <person name="Mun J.H."/>
        </authorList>
    </citation>
    <scope>NUCLEOTIDE SEQUENCE [LARGE SCALE GENOMIC DNA]</scope>
    <source>
        <strain evidence="2">cv. WK10039</strain>
    </source>
</reference>
<evidence type="ECO:0000313" key="3">
    <source>
        <dbReference type="RefSeq" id="XP_018477054.1"/>
    </source>
</evidence>
<dbReference type="GeneID" id="108848238"/>
<evidence type="ECO:0000256" key="1">
    <source>
        <dbReference type="SAM" id="MobiDB-lite"/>
    </source>
</evidence>
<name>A0A6J0MY59_RAPSA</name>
<dbReference type="KEGG" id="rsz:108848238"/>
<gene>
    <name evidence="3" type="primary">LOC108848238</name>
</gene>
<protein>
    <submittedName>
        <fullName evidence="3">Uncharacterized protein LOC108848238</fullName>
    </submittedName>
</protein>
<accession>A0A6J0MY59</accession>
<reference evidence="3" key="2">
    <citation type="submission" date="2025-08" db="UniProtKB">
        <authorList>
            <consortium name="RefSeq"/>
        </authorList>
    </citation>
    <scope>IDENTIFICATION</scope>
    <source>
        <tissue evidence="3">Leaf</tissue>
    </source>
</reference>